<keyword evidence="2" id="KW-1185">Reference proteome</keyword>
<name>A0ACC2PGA6_9HYME</name>
<reference evidence="1" key="1">
    <citation type="submission" date="2023-04" db="EMBL/GenBank/DDBJ databases">
        <title>A chromosome-level genome assembly of the parasitoid wasp Eretmocerus hayati.</title>
        <authorList>
            <person name="Zhong Y."/>
            <person name="Liu S."/>
            <person name="Liu Y."/>
        </authorList>
    </citation>
    <scope>NUCLEOTIDE SEQUENCE</scope>
    <source>
        <strain evidence="1">ZJU_SS_LIU_2023</strain>
    </source>
</reference>
<sequence>MWLTLPILAINIFIASPVWTRPEIAAESTSLVSLEDGNGKHFCTGTAISEYKVITSASCLKSAPSNIKVREGTTTDGHSRFIHSVSSICVHAKFNKQEAHANDIGIIKLSDPFKFSNQFVPAKLAYATPENLKFMKYAEISGFSLGDNSEVNGIEAAFLPLVNDSYCIETHAGVEKHLGIASDQICVGWNVIGPCAGDAGAPLFYEGDLFAFVSHWQWGEDCDLIEAPAVFTLISHHRNWIDALLNDFDKSKKNKILAQCLPREVKKPPPPQVDPWYLRIMNGLLGD</sequence>
<gene>
    <name evidence="1" type="ORF">QAD02_018298</name>
</gene>
<comment type="caution">
    <text evidence="1">The sequence shown here is derived from an EMBL/GenBank/DDBJ whole genome shotgun (WGS) entry which is preliminary data.</text>
</comment>
<proteinExistence type="predicted"/>
<organism evidence="1 2">
    <name type="scientific">Eretmocerus hayati</name>
    <dbReference type="NCBI Taxonomy" id="131215"/>
    <lineage>
        <taxon>Eukaryota</taxon>
        <taxon>Metazoa</taxon>
        <taxon>Ecdysozoa</taxon>
        <taxon>Arthropoda</taxon>
        <taxon>Hexapoda</taxon>
        <taxon>Insecta</taxon>
        <taxon>Pterygota</taxon>
        <taxon>Neoptera</taxon>
        <taxon>Endopterygota</taxon>
        <taxon>Hymenoptera</taxon>
        <taxon>Apocrita</taxon>
        <taxon>Proctotrupomorpha</taxon>
        <taxon>Chalcidoidea</taxon>
        <taxon>Aphelinidae</taxon>
        <taxon>Aphelininae</taxon>
        <taxon>Eretmocerus</taxon>
    </lineage>
</organism>
<dbReference type="Proteomes" id="UP001239111">
    <property type="component" value="Chromosome 1"/>
</dbReference>
<evidence type="ECO:0000313" key="2">
    <source>
        <dbReference type="Proteomes" id="UP001239111"/>
    </source>
</evidence>
<accession>A0ACC2PGA6</accession>
<evidence type="ECO:0000313" key="1">
    <source>
        <dbReference type="EMBL" id="KAJ8682506.1"/>
    </source>
</evidence>
<dbReference type="EMBL" id="CM056741">
    <property type="protein sequence ID" value="KAJ8682506.1"/>
    <property type="molecule type" value="Genomic_DNA"/>
</dbReference>
<protein>
    <submittedName>
        <fullName evidence="1">Uncharacterized protein</fullName>
    </submittedName>
</protein>